<evidence type="ECO:0000313" key="3">
    <source>
        <dbReference type="Proteomes" id="UP001249851"/>
    </source>
</evidence>
<dbReference type="PANTHER" id="PTHR36191">
    <property type="entry name" value="ENDO/EXONUCLEASE/PHOSPHATASE DOMAIN-CONTAINING PROTEIN-RELATED"/>
    <property type="match status" value="1"/>
</dbReference>
<accession>A0AAD9PW19</accession>
<sequence length="229" mass="26048">MNKLTTHIDELRIFLAHNEIDILSINETKLNETISDNEVNILGYDIVRRDRTTDGGGGVCFYVKKSVNFTVRNDLNMETLENLCLEIQQPRSKPFVVVTWYRPPDSPIGIFSSFEHLIGILDLENIEYYLMGDLNCDMIATRYDNDTCKLMSITDVYGLQQLITEPTRVTPTSSTLIDVIYTNFLDKIVCSGVCHISISDHSMVFAYRKLSINGVTLGHNSDLQKIQQI</sequence>
<name>A0AAD9PW19_ACRCE</name>
<dbReference type="InterPro" id="IPR036691">
    <property type="entry name" value="Endo/exonu/phosph_ase_sf"/>
</dbReference>
<feature type="domain" description="Endonuclease/exonuclease/phosphatase" evidence="1">
    <location>
        <begin position="6"/>
        <end position="201"/>
    </location>
</feature>
<dbReference type="PANTHER" id="PTHR36191:SF11">
    <property type="entry name" value="BRCT DOMAIN-CONTAINING PROTEIN"/>
    <property type="match status" value="1"/>
</dbReference>
<organism evidence="2 3">
    <name type="scientific">Acropora cervicornis</name>
    <name type="common">Staghorn coral</name>
    <dbReference type="NCBI Taxonomy" id="6130"/>
    <lineage>
        <taxon>Eukaryota</taxon>
        <taxon>Metazoa</taxon>
        <taxon>Cnidaria</taxon>
        <taxon>Anthozoa</taxon>
        <taxon>Hexacorallia</taxon>
        <taxon>Scleractinia</taxon>
        <taxon>Astrocoeniina</taxon>
        <taxon>Acroporidae</taxon>
        <taxon>Acropora</taxon>
    </lineage>
</organism>
<reference evidence="2" key="2">
    <citation type="journal article" date="2023" name="Science">
        <title>Genomic signatures of disease resistance in endangered staghorn corals.</title>
        <authorList>
            <person name="Vollmer S.V."/>
            <person name="Selwyn J.D."/>
            <person name="Despard B.A."/>
            <person name="Roesel C.L."/>
        </authorList>
    </citation>
    <scope>NUCLEOTIDE SEQUENCE</scope>
    <source>
        <strain evidence="2">K2</strain>
    </source>
</reference>
<evidence type="ECO:0000259" key="1">
    <source>
        <dbReference type="Pfam" id="PF03372"/>
    </source>
</evidence>
<dbReference type="GO" id="GO:0003824">
    <property type="term" value="F:catalytic activity"/>
    <property type="evidence" value="ECO:0007669"/>
    <property type="project" value="InterPro"/>
</dbReference>
<dbReference type="Pfam" id="PF03372">
    <property type="entry name" value="Exo_endo_phos"/>
    <property type="match status" value="1"/>
</dbReference>
<dbReference type="EMBL" id="JARQWQ010000118">
    <property type="protein sequence ID" value="KAK2549921.1"/>
    <property type="molecule type" value="Genomic_DNA"/>
</dbReference>
<dbReference type="Proteomes" id="UP001249851">
    <property type="component" value="Unassembled WGS sequence"/>
</dbReference>
<dbReference type="AlphaFoldDB" id="A0AAD9PW19"/>
<protein>
    <recommendedName>
        <fullName evidence="1">Endonuclease/exonuclease/phosphatase domain-containing protein</fullName>
    </recommendedName>
</protein>
<proteinExistence type="predicted"/>
<evidence type="ECO:0000313" key="2">
    <source>
        <dbReference type="EMBL" id="KAK2549921.1"/>
    </source>
</evidence>
<dbReference type="InterPro" id="IPR005135">
    <property type="entry name" value="Endo/exonuclease/phosphatase"/>
</dbReference>
<reference evidence="2" key="1">
    <citation type="journal article" date="2023" name="G3 (Bethesda)">
        <title>Whole genome assembly and annotation of the endangered Caribbean coral Acropora cervicornis.</title>
        <authorList>
            <person name="Selwyn J.D."/>
            <person name="Vollmer S.V."/>
        </authorList>
    </citation>
    <scope>NUCLEOTIDE SEQUENCE</scope>
    <source>
        <strain evidence="2">K2</strain>
    </source>
</reference>
<gene>
    <name evidence="2" type="ORF">P5673_029524</name>
</gene>
<comment type="caution">
    <text evidence="2">The sequence shown here is derived from an EMBL/GenBank/DDBJ whole genome shotgun (WGS) entry which is preliminary data.</text>
</comment>
<keyword evidence="3" id="KW-1185">Reference proteome</keyword>
<dbReference type="Gene3D" id="3.60.10.10">
    <property type="entry name" value="Endonuclease/exonuclease/phosphatase"/>
    <property type="match status" value="1"/>
</dbReference>
<dbReference type="SUPFAM" id="SSF56219">
    <property type="entry name" value="DNase I-like"/>
    <property type="match status" value="1"/>
</dbReference>